<dbReference type="Proteomes" id="UP001168528">
    <property type="component" value="Unassembled WGS sequence"/>
</dbReference>
<reference evidence="3" key="1">
    <citation type="submission" date="2023-07" db="EMBL/GenBank/DDBJ databases">
        <title>The genome sequence of Rhodocytophaga aerolata KACC 12507.</title>
        <authorList>
            <person name="Zhang X."/>
        </authorList>
    </citation>
    <scope>NUCLEOTIDE SEQUENCE</scope>
    <source>
        <strain evidence="3">KACC 12507</strain>
    </source>
</reference>
<dbReference type="Pfam" id="PF05833">
    <property type="entry name" value="NFACT_N"/>
    <property type="match status" value="1"/>
</dbReference>
<feature type="coiled-coil region" evidence="1">
    <location>
        <begin position="333"/>
        <end position="367"/>
    </location>
</feature>
<evidence type="ECO:0000313" key="4">
    <source>
        <dbReference type="Proteomes" id="UP001168528"/>
    </source>
</evidence>
<dbReference type="EMBL" id="JAUKPO010000031">
    <property type="protein sequence ID" value="MDO1450500.1"/>
    <property type="molecule type" value="Genomic_DNA"/>
</dbReference>
<accession>A0ABT8REG3</accession>
<proteinExistence type="predicted"/>
<dbReference type="InterPro" id="IPR051608">
    <property type="entry name" value="RQC_Subunit_NEMF"/>
</dbReference>
<gene>
    <name evidence="3" type="ORF">Q0590_29765</name>
</gene>
<protein>
    <submittedName>
        <fullName evidence="3">NFACT RNA binding domain-containing protein</fullName>
    </submittedName>
</protein>
<dbReference type="Pfam" id="PF05670">
    <property type="entry name" value="NFACT-R_1"/>
    <property type="match status" value="1"/>
</dbReference>
<keyword evidence="1" id="KW-0175">Coiled coil</keyword>
<sequence>MHNNYYYIRQLSGELRKKLTGWTLTTCFSQEKDELVVGFVRDKEEFYIKAVLKSDFACLVFPETFHRARKNSVDLFEELMDLQILDVVQYQNERSFSLVLEKDYLLLFKMHGNRSNIILFRHNEAIDLFHNKLANDFSITPEALHRHLDQQYEAFVANGYQVQSLFPTFGKPVTRYLLTNGYEQADGAGKWKIITNTLTFLEEPTFYITNIDETPALSLLPVGDVQQTTQSAIEAANLFYAAFARITTLEAEKRVAVKLLEKKKSQTENYLLKTYGKLEEIEKESKNEHLANIIMANLHQIPARAETIELYDFYHDRMIPVKLKKDLSPQKNAETYYRKAKNEKIEINKLKEAISVKEQELQQIETHLQVIDNIEQFKELRKYLKEHKLTDEKAEPTPELLFKKTEYMGYEIWIGKNAKNNDLLTQKYAFKEDLWLHAKDVTGSHVIIKYQAGKNFPEPVIEKAAELAAYYSKMRTDSLCPVIYTPKKYVRKPKGLPEGAVVVDKEKVLMVEPKAI</sequence>
<name>A0ABT8REG3_9BACT</name>
<organism evidence="3 4">
    <name type="scientific">Rhodocytophaga aerolata</name>
    <dbReference type="NCBI Taxonomy" id="455078"/>
    <lineage>
        <taxon>Bacteria</taxon>
        <taxon>Pseudomonadati</taxon>
        <taxon>Bacteroidota</taxon>
        <taxon>Cytophagia</taxon>
        <taxon>Cytophagales</taxon>
        <taxon>Rhodocytophagaceae</taxon>
        <taxon>Rhodocytophaga</taxon>
    </lineage>
</organism>
<dbReference type="InterPro" id="IPR008532">
    <property type="entry name" value="NFACT_RNA-bd"/>
</dbReference>
<evidence type="ECO:0000256" key="1">
    <source>
        <dbReference type="SAM" id="Coils"/>
    </source>
</evidence>
<evidence type="ECO:0000259" key="2">
    <source>
        <dbReference type="Pfam" id="PF05670"/>
    </source>
</evidence>
<dbReference type="RefSeq" id="WP_302041300.1">
    <property type="nucleotide sequence ID" value="NZ_JAUKPO010000031.1"/>
</dbReference>
<dbReference type="PANTHER" id="PTHR15239">
    <property type="entry name" value="NUCLEAR EXPORT MEDIATOR FACTOR NEMF"/>
    <property type="match status" value="1"/>
</dbReference>
<feature type="domain" description="NFACT RNA-binding" evidence="2">
    <location>
        <begin position="407"/>
        <end position="503"/>
    </location>
</feature>
<keyword evidence="4" id="KW-1185">Reference proteome</keyword>
<dbReference type="Gene3D" id="2.30.310.10">
    <property type="entry name" value="ibrinogen binding protein from staphylococcus aureus domain"/>
    <property type="match status" value="1"/>
</dbReference>
<comment type="caution">
    <text evidence="3">The sequence shown here is derived from an EMBL/GenBank/DDBJ whole genome shotgun (WGS) entry which is preliminary data.</text>
</comment>
<evidence type="ECO:0000313" key="3">
    <source>
        <dbReference type="EMBL" id="MDO1450500.1"/>
    </source>
</evidence>
<dbReference type="PANTHER" id="PTHR15239:SF6">
    <property type="entry name" value="RIBOSOME QUALITY CONTROL COMPLEX SUBUNIT NEMF"/>
    <property type="match status" value="1"/>
</dbReference>